<dbReference type="PANTHER" id="PTHR43591:SF24">
    <property type="entry name" value="2-METHOXY-6-POLYPRENYL-1,4-BENZOQUINOL METHYLASE, MITOCHONDRIAL"/>
    <property type="match status" value="1"/>
</dbReference>
<dbReference type="STRING" id="246409.I1C1A0"/>
<dbReference type="OrthoDB" id="2013972at2759"/>
<dbReference type="SUPFAM" id="SSF53335">
    <property type="entry name" value="S-adenosyl-L-methionine-dependent methyltransferases"/>
    <property type="match status" value="1"/>
</dbReference>
<dbReference type="Gene3D" id="3.40.50.150">
    <property type="entry name" value="Vaccinia Virus protein VP39"/>
    <property type="match status" value="1"/>
</dbReference>
<dbReference type="VEuPathDB" id="FungiDB:RO3G_06935"/>
<gene>
    <name evidence="2" type="ORF">RO3G_06935</name>
</gene>
<dbReference type="Pfam" id="PF13649">
    <property type="entry name" value="Methyltransf_25"/>
    <property type="match status" value="1"/>
</dbReference>
<keyword evidence="3" id="KW-1185">Reference proteome</keyword>
<dbReference type="PANTHER" id="PTHR43591">
    <property type="entry name" value="METHYLTRANSFERASE"/>
    <property type="match status" value="1"/>
</dbReference>
<proteinExistence type="predicted"/>
<dbReference type="OMA" id="MMHRDIT"/>
<dbReference type="eggNOG" id="ENOG502RURH">
    <property type="taxonomic scope" value="Eukaryota"/>
</dbReference>
<dbReference type="CDD" id="cd02440">
    <property type="entry name" value="AdoMet_MTases"/>
    <property type="match status" value="1"/>
</dbReference>
<dbReference type="InterPro" id="IPR029063">
    <property type="entry name" value="SAM-dependent_MTases_sf"/>
</dbReference>
<feature type="domain" description="Methyltransferase" evidence="1">
    <location>
        <begin position="59"/>
        <end position="150"/>
    </location>
</feature>
<evidence type="ECO:0000313" key="2">
    <source>
        <dbReference type="EMBL" id="EIE82230.1"/>
    </source>
</evidence>
<dbReference type="InterPro" id="IPR041698">
    <property type="entry name" value="Methyltransf_25"/>
</dbReference>
<name>I1C1A0_RHIO9</name>
<organism evidence="2 3">
    <name type="scientific">Rhizopus delemar (strain RA 99-880 / ATCC MYA-4621 / FGSC 9543 / NRRL 43880)</name>
    <name type="common">Mucormycosis agent</name>
    <name type="synonym">Rhizopus arrhizus var. delemar</name>
    <dbReference type="NCBI Taxonomy" id="246409"/>
    <lineage>
        <taxon>Eukaryota</taxon>
        <taxon>Fungi</taxon>
        <taxon>Fungi incertae sedis</taxon>
        <taxon>Mucoromycota</taxon>
        <taxon>Mucoromycotina</taxon>
        <taxon>Mucoromycetes</taxon>
        <taxon>Mucorales</taxon>
        <taxon>Mucorineae</taxon>
        <taxon>Rhizopodaceae</taxon>
        <taxon>Rhizopus</taxon>
    </lineage>
</organism>
<dbReference type="Proteomes" id="UP000009138">
    <property type="component" value="Unassembled WGS sequence"/>
</dbReference>
<sequence length="263" mass="30645">MNEENTFEYKEGRKLANQKDVAYILPSDQLEVDRLELNHSLWNLYKSPIHDKLMKGIRVLDIGCGPGWWTLEMARLYPKSKFVGIDMANVFITKNMPSNVTFKIANAGTRLEFEDQSFDFVFQRFLVMGLTTEQYLGSIHEMKRVLKEGGSIEILELISDYQNRGPFLDKICSWTNKIPNYLLNTGYNHIQIFNYNVPIGSWGGELGKLHFDIQKLALLAVGVMVTHLTLIKYEEYVHNLEEAFKEFEEYRVYTLYKLIYATK</sequence>
<dbReference type="AlphaFoldDB" id="I1C1A0"/>
<accession>I1C1A0</accession>
<dbReference type="GeneID" id="93613906"/>
<evidence type="ECO:0000259" key="1">
    <source>
        <dbReference type="Pfam" id="PF13649"/>
    </source>
</evidence>
<dbReference type="InParanoid" id="I1C1A0"/>
<evidence type="ECO:0000313" key="3">
    <source>
        <dbReference type="Proteomes" id="UP000009138"/>
    </source>
</evidence>
<reference evidence="2 3" key="1">
    <citation type="journal article" date="2009" name="PLoS Genet.">
        <title>Genomic analysis of the basal lineage fungus Rhizopus oryzae reveals a whole-genome duplication.</title>
        <authorList>
            <person name="Ma L.-J."/>
            <person name="Ibrahim A.S."/>
            <person name="Skory C."/>
            <person name="Grabherr M.G."/>
            <person name="Burger G."/>
            <person name="Butler M."/>
            <person name="Elias M."/>
            <person name="Idnurm A."/>
            <person name="Lang B.F."/>
            <person name="Sone T."/>
            <person name="Abe A."/>
            <person name="Calvo S.E."/>
            <person name="Corrochano L.M."/>
            <person name="Engels R."/>
            <person name="Fu J."/>
            <person name="Hansberg W."/>
            <person name="Kim J.-M."/>
            <person name="Kodira C.D."/>
            <person name="Koehrsen M.J."/>
            <person name="Liu B."/>
            <person name="Miranda-Saavedra D."/>
            <person name="O'Leary S."/>
            <person name="Ortiz-Castellanos L."/>
            <person name="Poulter R."/>
            <person name="Rodriguez-Romero J."/>
            <person name="Ruiz-Herrera J."/>
            <person name="Shen Y.-Q."/>
            <person name="Zeng Q."/>
            <person name="Galagan J."/>
            <person name="Birren B.W."/>
            <person name="Cuomo C.A."/>
            <person name="Wickes B.L."/>
        </authorList>
    </citation>
    <scope>NUCLEOTIDE SEQUENCE [LARGE SCALE GENOMIC DNA]</scope>
    <source>
        <strain evidence="3">RA 99-880 / ATCC MYA-4621 / FGSC 9543 / NRRL 43880</strain>
    </source>
</reference>
<protein>
    <recommendedName>
        <fullName evidence="1">Methyltransferase domain-containing protein</fullName>
    </recommendedName>
</protein>
<dbReference type="RefSeq" id="XP_067517626.1">
    <property type="nucleotide sequence ID" value="XM_067661525.1"/>
</dbReference>
<dbReference type="EMBL" id="CH476736">
    <property type="protein sequence ID" value="EIE82230.1"/>
    <property type="molecule type" value="Genomic_DNA"/>
</dbReference>
<dbReference type="GO" id="GO:0008168">
    <property type="term" value="F:methyltransferase activity"/>
    <property type="evidence" value="ECO:0007669"/>
    <property type="project" value="TreeGrafter"/>
</dbReference>